<feature type="compositionally biased region" description="Low complexity" evidence="1">
    <location>
        <begin position="136"/>
        <end position="151"/>
    </location>
</feature>
<dbReference type="OMA" id="QMKPIAN"/>
<feature type="compositionally biased region" description="Low complexity" evidence="1">
    <location>
        <begin position="104"/>
        <end position="128"/>
    </location>
</feature>
<dbReference type="Proteomes" id="UP000008711">
    <property type="component" value="Unassembled WGS sequence"/>
</dbReference>
<evidence type="ECO:0000313" key="3">
    <source>
        <dbReference type="EMBL" id="EDV53410.1"/>
    </source>
</evidence>
<reference evidence="3 4" key="2">
    <citation type="journal article" date="2008" name="Bioinformatics">
        <title>Assembly reconciliation.</title>
        <authorList>
            <person name="Zimin A.V."/>
            <person name="Smith D.R."/>
            <person name="Sutton G."/>
            <person name="Yorke J.A."/>
        </authorList>
    </citation>
    <scope>NUCLEOTIDE SEQUENCE [LARGE SCALE GENOMIC DNA]</scope>
    <source>
        <strain evidence="3 4">TSC#14021-0224.01</strain>
    </source>
</reference>
<feature type="chain" id="PRO_5002793370" evidence="2">
    <location>
        <begin position="19"/>
        <end position="151"/>
    </location>
</feature>
<feature type="region of interest" description="Disordered" evidence="1">
    <location>
        <begin position="89"/>
        <end position="151"/>
    </location>
</feature>
<evidence type="ECO:0000313" key="4">
    <source>
        <dbReference type="Proteomes" id="UP000008711"/>
    </source>
</evidence>
<gene>
    <name evidence="3" type="primary">Dere\GG12113</name>
    <name evidence="3" type="ORF">Dere_GG12113</name>
</gene>
<evidence type="ECO:0000256" key="2">
    <source>
        <dbReference type="SAM" id="SignalP"/>
    </source>
</evidence>
<name>B3P610_DROER</name>
<keyword evidence="2" id="KW-0732">Signal</keyword>
<keyword evidence="4" id="KW-1185">Reference proteome</keyword>
<reference evidence="3 4" key="1">
    <citation type="journal article" date="2007" name="Nature">
        <title>Evolution of genes and genomes on the Drosophila phylogeny.</title>
        <authorList>
            <consortium name="Drosophila 12 Genomes Consortium"/>
            <person name="Clark A.G."/>
            <person name="Eisen M.B."/>
            <person name="Smith D.R."/>
            <person name="Bergman C.M."/>
            <person name="Oliver B."/>
            <person name="Markow T.A."/>
            <person name="Kaufman T.C."/>
            <person name="Kellis M."/>
            <person name="Gelbart W."/>
            <person name="Iyer V.N."/>
            <person name="Pollard D.A."/>
            <person name="Sackton T.B."/>
            <person name="Larracuente A.M."/>
            <person name="Singh N.D."/>
            <person name="Abad J.P."/>
            <person name="Abt D.N."/>
            <person name="Adryan B."/>
            <person name="Aguade M."/>
            <person name="Akashi H."/>
            <person name="Anderson W.W."/>
            <person name="Aquadro C.F."/>
            <person name="Ardell D.H."/>
            <person name="Arguello R."/>
            <person name="Artieri C.G."/>
            <person name="Barbash D.A."/>
            <person name="Barker D."/>
            <person name="Barsanti P."/>
            <person name="Batterham P."/>
            <person name="Batzoglou S."/>
            <person name="Begun D."/>
            <person name="Bhutkar A."/>
            <person name="Blanco E."/>
            <person name="Bosak S.A."/>
            <person name="Bradley R.K."/>
            <person name="Brand A.D."/>
            <person name="Brent M.R."/>
            <person name="Brooks A.N."/>
            <person name="Brown R.H."/>
            <person name="Butlin R.K."/>
            <person name="Caggese C."/>
            <person name="Calvi B.R."/>
            <person name="Bernardo de Carvalho A."/>
            <person name="Caspi A."/>
            <person name="Castrezana S."/>
            <person name="Celniker S.E."/>
            <person name="Chang J.L."/>
            <person name="Chapple C."/>
            <person name="Chatterji S."/>
            <person name="Chinwalla A."/>
            <person name="Civetta A."/>
            <person name="Clifton S.W."/>
            <person name="Comeron J.M."/>
            <person name="Costello J.C."/>
            <person name="Coyne J.A."/>
            <person name="Daub J."/>
            <person name="David R.G."/>
            <person name="Delcher A.L."/>
            <person name="Delehaunty K."/>
            <person name="Do C.B."/>
            <person name="Ebling H."/>
            <person name="Edwards K."/>
            <person name="Eickbush T."/>
            <person name="Evans J.D."/>
            <person name="Filipski A."/>
            <person name="Findeiss S."/>
            <person name="Freyhult E."/>
            <person name="Fulton L."/>
            <person name="Fulton R."/>
            <person name="Garcia A.C."/>
            <person name="Gardiner A."/>
            <person name="Garfield D.A."/>
            <person name="Garvin B.E."/>
            <person name="Gibson G."/>
            <person name="Gilbert D."/>
            <person name="Gnerre S."/>
            <person name="Godfrey J."/>
            <person name="Good R."/>
            <person name="Gotea V."/>
            <person name="Gravely B."/>
            <person name="Greenberg A.J."/>
            <person name="Griffiths-Jones S."/>
            <person name="Gross S."/>
            <person name="Guigo R."/>
            <person name="Gustafson E.A."/>
            <person name="Haerty W."/>
            <person name="Hahn M.W."/>
            <person name="Halligan D.L."/>
            <person name="Halpern A.L."/>
            <person name="Halter G.M."/>
            <person name="Han M.V."/>
            <person name="Heger A."/>
            <person name="Hillier L."/>
            <person name="Hinrichs A.S."/>
            <person name="Holmes I."/>
            <person name="Hoskins R.A."/>
            <person name="Hubisz M.J."/>
            <person name="Hultmark D."/>
            <person name="Huntley M.A."/>
            <person name="Jaffe D.B."/>
            <person name="Jagadeeshan S."/>
            <person name="Jeck W.R."/>
            <person name="Johnson J."/>
            <person name="Jones C.D."/>
            <person name="Jordan W.C."/>
            <person name="Karpen G.H."/>
            <person name="Kataoka E."/>
            <person name="Keightley P.D."/>
            <person name="Kheradpour P."/>
            <person name="Kirkness E.F."/>
            <person name="Koerich L.B."/>
            <person name="Kristiansen K."/>
            <person name="Kudrna D."/>
            <person name="Kulathinal R.J."/>
            <person name="Kumar S."/>
            <person name="Kwok R."/>
            <person name="Lander E."/>
            <person name="Langley C.H."/>
            <person name="Lapoint R."/>
            <person name="Lazzaro B.P."/>
            <person name="Lee S.J."/>
            <person name="Levesque L."/>
            <person name="Li R."/>
            <person name="Lin C.F."/>
            <person name="Lin M.F."/>
            <person name="Lindblad-Toh K."/>
            <person name="Llopart A."/>
            <person name="Long M."/>
            <person name="Low L."/>
            <person name="Lozovsky E."/>
            <person name="Lu J."/>
            <person name="Luo M."/>
            <person name="Machado C.A."/>
            <person name="Makalowski W."/>
            <person name="Marzo M."/>
            <person name="Matsuda M."/>
            <person name="Matzkin L."/>
            <person name="McAllister B."/>
            <person name="McBride C.S."/>
            <person name="McKernan B."/>
            <person name="McKernan K."/>
            <person name="Mendez-Lago M."/>
            <person name="Minx P."/>
            <person name="Mollenhauer M.U."/>
            <person name="Montooth K."/>
            <person name="Mount S.M."/>
            <person name="Mu X."/>
            <person name="Myers E."/>
            <person name="Negre B."/>
            <person name="Newfeld S."/>
            <person name="Nielsen R."/>
            <person name="Noor M.A."/>
            <person name="O'Grady P."/>
            <person name="Pachter L."/>
            <person name="Papaceit M."/>
            <person name="Parisi M.J."/>
            <person name="Parisi M."/>
            <person name="Parts L."/>
            <person name="Pedersen J.S."/>
            <person name="Pesole G."/>
            <person name="Phillippy A.M."/>
            <person name="Ponting C.P."/>
            <person name="Pop M."/>
            <person name="Porcelli D."/>
            <person name="Powell J.R."/>
            <person name="Prohaska S."/>
            <person name="Pruitt K."/>
            <person name="Puig M."/>
            <person name="Quesneville H."/>
            <person name="Ram K.R."/>
            <person name="Rand D."/>
            <person name="Rasmussen M.D."/>
            <person name="Reed L.K."/>
            <person name="Reenan R."/>
            <person name="Reily A."/>
            <person name="Remington K.A."/>
            <person name="Rieger T.T."/>
            <person name="Ritchie M.G."/>
            <person name="Robin C."/>
            <person name="Rogers Y.H."/>
            <person name="Rohde C."/>
            <person name="Rozas J."/>
            <person name="Rubenfield M.J."/>
            <person name="Ruiz A."/>
            <person name="Russo S."/>
            <person name="Salzberg S.L."/>
            <person name="Sanchez-Gracia A."/>
            <person name="Saranga D.J."/>
            <person name="Sato H."/>
            <person name="Schaeffer S.W."/>
            <person name="Schatz M.C."/>
            <person name="Schlenke T."/>
            <person name="Schwartz R."/>
            <person name="Segarra C."/>
            <person name="Singh R.S."/>
            <person name="Sirot L."/>
            <person name="Sirota M."/>
            <person name="Sisneros N.B."/>
            <person name="Smith C.D."/>
            <person name="Smith T.F."/>
            <person name="Spieth J."/>
            <person name="Stage D.E."/>
            <person name="Stark A."/>
            <person name="Stephan W."/>
            <person name="Strausberg R.L."/>
            <person name="Strempel S."/>
            <person name="Sturgill D."/>
            <person name="Sutton G."/>
            <person name="Sutton G.G."/>
            <person name="Tao W."/>
            <person name="Teichmann S."/>
            <person name="Tobari Y.N."/>
            <person name="Tomimura Y."/>
            <person name="Tsolas J.M."/>
            <person name="Valente V.L."/>
            <person name="Venter E."/>
            <person name="Venter J.C."/>
            <person name="Vicario S."/>
            <person name="Vieira F.G."/>
            <person name="Vilella A.J."/>
            <person name="Villasante A."/>
            <person name="Walenz B."/>
            <person name="Wang J."/>
            <person name="Wasserman M."/>
            <person name="Watts T."/>
            <person name="Wilson D."/>
            <person name="Wilson R.K."/>
            <person name="Wing R.A."/>
            <person name="Wolfner M.F."/>
            <person name="Wong A."/>
            <person name="Wong G.K."/>
            <person name="Wu C.I."/>
            <person name="Wu G."/>
            <person name="Yamamoto D."/>
            <person name="Yang H.P."/>
            <person name="Yang S.P."/>
            <person name="Yorke J.A."/>
            <person name="Yoshida K."/>
            <person name="Zdobnov E."/>
            <person name="Zhang P."/>
            <person name="Zhang Y."/>
            <person name="Zimin A.V."/>
            <person name="Baldwin J."/>
            <person name="Abdouelleil A."/>
            <person name="Abdulkadir J."/>
            <person name="Abebe A."/>
            <person name="Abera B."/>
            <person name="Abreu J."/>
            <person name="Acer S.C."/>
            <person name="Aftuck L."/>
            <person name="Alexander A."/>
            <person name="An P."/>
            <person name="Anderson E."/>
            <person name="Anderson S."/>
            <person name="Arachi H."/>
            <person name="Azer M."/>
            <person name="Bachantsang P."/>
            <person name="Barry A."/>
            <person name="Bayul T."/>
            <person name="Berlin A."/>
            <person name="Bessette D."/>
            <person name="Bloom T."/>
            <person name="Blye J."/>
            <person name="Boguslavskiy L."/>
            <person name="Bonnet C."/>
            <person name="Boukhgalter B."/>
            <person name="Bourzgui I."/>
            <person name="Brown A."/>
            <person name="Cahill P."/>
            <person name="Channer S."/>
            <person name="Cheshatsang Y."/>
            <person name="Chuda L."/>
            <person name="Citroen M."/>
            <person name="Collymore A."/>
            <person name="Cooke P."/>
            <person name="Costello M."/>
            <person name="D'Aco K."/>
            <person name="Daza R."/>
            <person name="De Haan G."/>
            <person name="DeGray S."/>
            <person name="DeMaso C."/>
            <person name="Dhargay N."/>
            <person name="Dooley K."/>
            <person name="Dooley E."/>
            <person name="Doricent M."/>
            <person name="Dorje P."/>
            <person name="Dorjee K."/>
            <person name="Dupes A."/>
            <person name="Elong R."/>
            <person name="Falk J."/>
            <person name="Farina A."/>
            <person name="Faro S."/>
            <person name="Ferguson D."/>
            <person name="Fisher S."/>
            <person name="Foley C.D."/>
            <person name="Franke A."/>
            <person name="Friedrich D."/>
            <person name="Gadbois L."/>
            <person name="Gearin G."/>
            <person name="Gearin C.R."/>
            <person name="Giannoukos G."/>
            <person name="Goode T."/>
            <person name="Graham J."/>
            <person name="Grandbois E."/>
            <person name="Grewal S."/>
            <person name="Gyaltsen K."/>
            <person name="Hafez N."/>
            <person name="Hagos B."/>
            <person name="Hall J."/>
            <person name="Henson C."/>
            <person name="Hollinger A."/>
            <person name="Honan T."/>
            <person name="Huard M.D."/>
            <person name="Hughes L."/>
            <person name="Hurhula B."/>
            <person name="Husby M.E."/>
            <person name="Kamat A."/>
            <person name="Kanga B."/>
            <person name="Kashin S."/>
            <person name="Khazanovich D."/>
            <person name="Kisner P."/>
            <person name="Lance K."/>
            <person name="Lara M."/>
            <person name="Lee W."/>
            <person name="Lennon N."/>
            <person name="Letendre F."/>
            <person name="LeVine R."/>
            <person name="Lipovsky A."/>
            <person name="Liu X."/>
            <person name="Liu J."/>
            <person name="Liu S."/>
            <person name="Lokyitsang T."/>
            <person name="Lokyitsang Y."/>
            <person name="Lubonja R."/>
            <person name="Lui A."/>
            <person name="MacDonald P."/>
            <person name="Magnisalis V."/>
            <person name="Maru K."/>
            <person name="Matthews C."/>
            <person name="McCusker W."/>
            <person name="McDonough S."/>
            <person name="Mehta T."/>
            <person name="Meldrim J."/>
            <person name="Meneus L."/>
            <person name="Mihai O."/>
            <person name="Mihalev A."/>
            <person name="Mihova T."/>
            <person name="Mittelman R."/>
            <person name="Mlenga V."/>
            <person name="Montmayeur A."/>
            <person name="Mulrain L."/>
            <person name="Navidi A."/>
            <person name="Naylor J."/>
            <person name="Negash T."/>
            <person name="Nguyen T."/>
            <person name="Nguyen N."/>
            <person name="Nicol R."/>
            <person name="Norbu C."/>
            <person name="Norbu N."/>
            <person name="Novod N."/>
            <person name="O'Neill B."/>
            <person name="Osman S."/>
            <person name="Markiewicz E."/>
            <person name="Oyono O.L."/>
            <person name="Patti C."/>
            <person name="Phunkhang P."/>
            <person name="Pierre F."/>
            <person name="Priest M."/>
            <person name="Raghuraman S."/>
            <person name="Rege F."/>
            <person name="Reyes R."/>
            <person name="Rise C."/>
            <person name="Rogov P."/>
            <person name="Ross K."/>
            <person name="Ryan E."/>
            <person name="Settipalli S."/>
            <person name="Shea T."/>
            <person name="Sherpa N."/>
            <person name="Shi L."/>
            <person name="Shih D."/>
            <person name="Sparrow T."/>
            <person name="Spaulding J."/>
            <person name="Stalker J."/>
            <person name="Stange-Thomann N."/>
            <person name="Stavropoulos S."/>
            <person name="Stone C."/>
            <person name="Strader C."/>
            <person name="Tesfaye S."/>
            <person name="Thomson T."/>
            <person name="Thoulutsang Y."/>
            <person name="Thoulutsang D."/>
            <person name="Topham K."/>
            <person name="Topping I."/>
            <person name="Tsamla T."/>
            <person name="Vassiliev H."/>
            <person name="Vo A."/>
            <person name="Wangchuk T."/>
            <person name="Wangdi T."/>
            <person name="Weiand M."/>
            <person name="Wilkinson J."/>
            <person name="Wilson A."/>
            <person name="Yadav S."/>
            <person name="Young G."/>
            <person name="Yu Q."/>
            <person name="Zembek L."/>
            <person name="Zhong D."/>
            <person name="Zimmer A."/>
            <person name="Zwirko Z."/>
            <person name="Jaffe D.B."/>
            <person name="Alvarez P."/>
            <person name="Brockman W."/>
            <person name="Butler J."/>
            <person name="Chin C."/>
            <person name="Gnerre S."/>
            <person name="Grabherr M."/>
            <person name="Kleber M."/>
            <person name="Mauceli E."/>
            <person name="MacCallum I."/>
        </authorList>
    </citation>
    <scope>NUCLEOTIDE SEQUENCE [LARGE SCALE GENOMIC DNA]</scope>
    <source>
        <strain evidence="3 4">TSC#14021-0224.01</strain>
    </source>
</reference>
<dbReference type="EMBL" id="CH954182">
    <property type="protein sequence ID" value="EDV53410.1"/>
    <property type="molecule type" value="Genomic_DNA"/>
</dbReference>
<dbReference type="AlphaFoldDB" id="B3P610"/>
<sequence length="151" mass="15527">MKLLIWLCLLGCLASVHGIFLDKIADSSENGLLDGIFGLEDSDTSSHNKTLQHASPPTGILTPVELAAEVVHGVWDAFSKGVLGLLGSFTSGDDGGDSPATGNTASATTESTPPSQETTTTRISTESTTESRTEATVETTTTASSTSTTPP</sequence>
<accession>B3P610</accession>
<evidence type="ECO:0000256" key="1">
    <source>
        <dbReference type="SAM" id="MobiDB-lite"/>
    </source>
</evidence>
<dbReference type="HOGENOM" id="CLU_1733444_0_0_1"/>
<dbReference type="KEGG" id="der:6554584"/>
<dbReference type="OrthoDB" id="7862644at2759"/>
<proteinExistence type="predicted"/>
<organism evidence="3 4">
    <name type="scientific">Drosophila erecta</name>
    <name type="common">Fruit fly</name>
    <dbReference type="NCBI Taxonomy" id="7220"/>
    <lineage>
        <taxon>Eukaryota</taxon>
        <taxon>Metazoa</taxon>
        <taxon>Ecdysozoa</taxon>
        <taxon>Arthropoda</taxon>
        <taxon>Hexapoda</taxon>
        <taxon>Insecta</taxon>
        <taxon>Pterygota</taxon>
        <taxon>Neoptera</taxon>
        <taxon>Endopterygota</taxon>
        <taxon>Diptera</taxon>
        <taxon>Brachycera</taxon>
        <taxon>Muscomorpha</taxon>
        <taxon>Ephydroidea</taxon>
        <taxon>Drosophilidae</taxon>
        <taxon>Drosophila</taxon>
        <taxon>Sophophora</taxon>
    </lineage>
</organism>
<feature type="signal peptide" evidence="2">
    <location>
        <begin position="1"/>
        <end position="18"/>
    </location>
</feature>
<protein>
    <submittedName>
        <fullName evidence="3">GG12113</fullName>
    </submittedName>
</protein>